<evidence type="ECO:0000256" key="1">
    <source>
        <dbReference type="SAM" id="Phobius"/>
    </source>
</evidence>
<feature type="transmembrane region" description="Helical" evidence="1">
    <location>
        <begin position="158"/>
        <end position="178"/>
    </location>
</feature>
<gene>
    <name evidence="2" type="ORF">B0A72_17915</name>
    <name evidence="3" type="ORF">SAMN05444387_4416</name>
</gene>
<keyword evidence="1" id="KW-0812">Transmembrane</keyword>
<comment type="caution">
    <text evidence="2">The sequence shown here is derived from an EMBL/GenBank/DDBJ whole genome shotgun (WGS) entry which is preliminary data.</text>
</comment>
<feature type="transmembrane region" description="Helical" evidence="1">
    <location>
        <begin position="56"/>
        <end position="75"/>
    </location>
</feature>
<evidence type="ECO:0000313" key="3">
    <source>
        <dbReference type="EMBL" id="SHN15696.1"/>
    </source>
</evidence>
<keyword evidence="1" id="KW-1133">Transmembrane helix</keyword>
<feature type="transmembrane region" description="Helical" evidence="1">
    <location>
        <begin position="12"/>
        <end position="36"/>
    </location>
</feature>
<evidence type="ECO:0000313" key="4">
    <source>
        <dbReference type="Proteomes" id="UP000184216"/>
    </source>
</evidence>
<evidence type="ECO:0000313" key="2">
    <source>
        <dbReference type="EMBL" id="OXB01918.1"/>
    </source>
</evidence>
<sequence length="244" mass="28454">MTFESLINNLKHFVFIAVPLSLAMTYTGVFFFYINFNVDISTYLGFEDLTIIYSKYTIISLLYLFFIFIVLRKLFEEKEQEGFWDKTIMSTTFKRKIIPTIIIILFIIFIMVFNETLRILFSIVLISILLVSVIGFSANNLFNPNDYPLEKHKREEDLLGFISALLFFILIIPVAVGFNCKNFITRESVIVHLENDKIIDAQEDSNLQFIGKTSSFVFILDSINKKTMVFPIDKIIEIEYCNTK</sequence>
<evidence type="ECO:0000313" key="5">
    <source>
        <dbReference type="Proteomes" id="UP000198431"/>
    </source>
</evidence>
<organism evidence="2 5">
    <name type="scientific">Flavobacterium pectinovorum</name>
    <dbReference type="NCBI Taxonomy" id="29533"/>
    <lineage>
        <taxon>Bacteria</taxon>
        <taxon>Pseudomonadati</taxon>
        <taxon>Bacteroidota</taxon>
        <taxon>Flavobacteriia</taxon>
        <taxon>Flavobacteriales</taxon>
        <taxon>Flavobacteriaceae</taxon>
        <taxon>Flavobacterium</taxon>
    </lineage>
</organism>
<dbReference type="EMBL" id="MUHB01000018">
    <property type="protein sequence ID" value="OXB01918.1"/>
    <property type="molecule type" value="Genomic_DNA"/>
</dbReference>
<proteinExistence type="predicted"/>
<dbReference type="RefSeq" id="WP_073398032.1">
    <property type="nucleotide sequence ID" value="NZ_FRBX01000007.1"/>
</dbReference>
<dbReference type="AlphaFoldDB" id="A0AB36NX38"/>
<feature type="transmembrane region" description="Helical" evidence="1">
    <location>
        <begin position="96"/>
        <end position="113"/>
    </location>
</feature>
<name>A0AB36NX38_9FLAO</name>
<reference evidence="2 5" key="1">
    <citation type="submission" date="2016-11" db="EMBL/GenBank/DDBJ databases">
        <title>Whole genomes of Flavobacteriaceae.</title>
        <authorList>
            <person name="Stine C."/>
            <person name="Li C."/>
            <person name="Tadesse D."/>
        </authorList>
    </citation>
    <scope>NUCLEOTIDE SEQUENCE [LARGE SCALE GENOMIC DNA]</scope>
    <source>
        <strain evidence="2 5">ATCC 19366</strain>
    </source>
</reference>
<reference evidence="3 4" key="2">
    <citation type="submission" date="2016-11" db="EMBL/GenBank/DDBJ databases">
        <authorList>
            <person name="Varghese N."/>
            <person name="Submissions S."/>
        </authorList>
    </citation>
    <scope>NUCLEOTIDE SEQUENCE [LARGE SCALE GENOMIC DNA]</scope>
    <source>
        <strain evidence="3 4">DSM 6368</strain>
    </source>
</reference>
<dbReference type="Proteomes" id="UP000184216">
    <property type="component" value="Unassembled WGS sequence"/>
</dbReference>
<protein>
    <submittedName>
        <fullName evidence="2">Uncharacterized protein</fullName>
    </submittedName>
</protein>
<dbReference type="Proteomes" id="UP000198431">
    <property type="component" value="Unassembled WGS sequence"/>
</dbReference>
<dbReference type="EMBL" id="FRBX01000007">
    <property type="protein sequence ID" value="SHN15696.1"/>
    <property type="molecule type" value="Genomic_DNA"/>
</dbReference>
<keyword evidence="1" id="KW-0472">Membrane</keyword>
<keyword evidence="4" id="KW-1185">Reference proteome</keyword>
<accession>A0AB36NX38</accession>
<feature type="transmembrane region" description="Helical" evidence="1">
    <location>
        <begin position="119"/>
        <end position="138"/>
    </location>
</feature>